<sequence>MWVAGFSGASARYDGEAWHCAEQPLTYEHCHEVWRHSQQGRDQGRDQDWGRERVGPISVLDSCE</sequence>
<gene>
    <name evidence="2" type="ORF">DB30_08019</name>
</gene>
<reference evidence="2 3" key="1">
    <citation type="submission" date="2014-12" db="EMBL/GenBank/DDBJ databases">
        <title>Genome assembly of Enhygromyxa salina DSM 15201.</title>
        <authorList>
            <person name="Sharma G."/>
            <person name="Subramanian S."/>
        </authorList>
    </citation>
    <scope>NUCLEOTIDE SEQUENCE [LARGE SCALE GENOMIC DNA]</scope>
    <source>
        <strain evidence="2 3">DSM 15201</strain>
    </source>
</reference>
<dbReference type="AlphaFoldDB" id="A0A0C2D029"/>
<evidence type="ECO:0000313" key="2">
    <source>
        <dbReference type="EMBL" id="KIG13507.1"/>
    </source>
</evidence>
<name>A0A0C2D029_9BACT</name>
<dbReference type="EMBL" id="JMCC02000094">
    <property type="protein sequence ID" value="KIG13507.1"/>
    <property type="molecule type" value="Genomic_DNA"/>
</dbReference>
<evidence type="ECO:0000313" key="3">
    <source>
        <dbReference type="Proteomes" id="UP000031599"/>
    </source>
</evidence>
<dbReference type="Proteomes" id="UP000031599">
    <property type="component" value="Unassembled WGS sequence"/>
</dbReference>
<evidence type="ECO:0000256" key="1">
    <source>
        <dbReference type="SAM" id="MobiDB-lite"/>
    </source>
</evidence>
<feature type="compositionally biased region" description="Basic and acidic residues" evidence="1">
    <location>
        <begin position="42"/>
        <end position="54"/>
    </location>
</feature>
<comment type="caution">
    <text evidence="2">The sequence shown here is derived from an EMBL/GenBank/DDBJ whole genome shotgun (WGS) entry which is preliminary data.</text>
</comment>
<protein>
    <submittedName>
        <fullName evidence="2">Uncharacterized protein</fullName>
    </submittedName>
</protein>
<organism evidence="2 3">
    <name type="scientific">Enhygromyxa salina</name>
    <dbReference type="NCBI Taxonomy" id="215803"/>
    <lineage>
        <taxon>Bacteria</taxon>
        <taxon>Pseudomonadati</taxon>
        <taxon>Myxococcota</taxon>
        <taxon>Polyangia</taxon>
        <taxon>Nannocystales</taxon>
        <taxon>Nannocystaceae</taxon>
        <taxon>Enhygromyxa</taxon>
    </lineage>
</organism>
<feature type="region of interest" description="Disordered" evidence="1">
    <location>
        <begin position="37"/>
        <end position="64"/>
    </location>
</feature>
<accession>A0A0C2D029</accession>
<proteinExistence type="predicted"/>